<evidence type="ECO:0000313" key="2">
    <source>
        <dbReference type="Proteomes" id="UP000032566"/>
    </source>
</evidence>
<name>A0A0D7KAS7_9BURK</name>
<dbReference type="EMBL" id="JXYQ01000012">
    <property type="protein sequence ID" value="KJA11486.1"/>
    <property type="molecule type" value="Genomic_DNA"/>
</dbReference>
<gene>
    <name evidence="1" type="ORF">RP29_04960</name>
</gene>
<proteinExistence type="predicted"/>
<accession>A0A0D7KAS7</accession>
<dbReference type="Proteomes" id="UP000032566">
    <property type="component" value="Unassembled WGS sequence"/>
</dbReference>
<dbReference type="AlphaFoldDB" id="A0A0D7KAS7"/>
<keyword evidence="2" id="KW-1185">Reference proteome</keyword>
<sequence length="113" mass="11867">MAAALACASALAQPTNDARARYEEERRACMTQNTQDSQATCLREASAARDAAARGQLSSPGAAAQANARERCKVFQEAADQAECVRRLDSTASGSVAGGGLLRESVTTTYEPR</sequence>
<protein>
    <submittedName>
        <fullName evidence="1">Uncharacterized protein</fullName>
    </submittedName>
</protein>
<comment type="caution">
    <text evidence="1">The sequence shown here is derived from an EMBL/GenBank/DDBJ whole genome shotgun (WGS) entry which is preliminary data.</text>
</comment>
<dbReference type="PATRIC" id="fig|80878.5.peg.275"/>
<evidence type="ECO:0000313" key="1">
    <source>
        <dbReference type="EMBL" id="KJA11486.1"/>
    </source>
</evidence>
<reference evidence="1 2" key="1">
    <citation type="submission" date="2014-12" db="EMBL/GenBank/DDBJ databases">
        <title>Isolation of bacteria from lake water.</title>
        <authorList>
            <person name="Sheng K.-Y."/>
            <person name="Chin P.-S."/>
            <person name="Chan K.-G."/>
            <person name="Tan G.S."/>
        </authorList>
    </citation>
    <scope>NUCLEOTIDE SEQUENCE [LARGE SCALE GENOMIC DNA]</scope>
    <source>
        <strain evidence="1 2">KY4</strain>
    </source>
</reference>
<organism evidence="1 2">
    <name type="scientific">Acidovorax temperans</name>
    <dbReference type="NCBI Taxonomy" id="80878"/>
    <lineage>
        <taxon>Bacteria</taxon>
        <taxon>Pseudomonadati</taxon>
        <taxon>Pseudomonadota</taxon>
        <taxon>Betaproteobacteria</taxon>
        <taxon>Burkholderiales</taxon>
        <taxon>Comamonadaceae</taxon>
        <taxon>Acidovorax</taxon>
    </lineage>
</organism>